<organism evidence="2 3">
    <name type="scientific">Cohnella fermenti</name>
    <dbReference type="NCBI Taxonomy" id="2565925"/>
    <lineage>
        <taxon>Bacteria</taxon>
        <taxon>Bacillati</taxon>
        <taxon>Bacillota</taxon>
        <taxon>Bacilli</taxon>
        <taxon>Bacillales</taxon>
        <taxon>Paenibacillaceae</taxon>
        <taxon>Cohnella</taxon>
    </lineage>
</organism>
<name>A0A4V3WDN8_9BACL</name>
<dbReference type="Pfam" id="PF11181">
    <property type="entry name" value="YflT"/>
    <property type="match status" value="1"/>
</dbReference>
<keyword evidence="3" id="KW-1185">Reference proteome</keyword>
<dbReference type="OrthoDB" id="2353304at2"/>
<protein>
    <submittedName>
        <fullName evidence="2">General stress protein</fullName>
    </submittedName>
</protein>
<evidence type="ECO:0000313" key="3">
    <source>
        <dbReference type="Proteomes" id="UP000310636"/>
    </source>
</evidence>
<proteinExistence type="predicted"/>
<comment type="caution">
    <text evidence="2">The sequence shown here is derived from an EMBL/GenBank/DDBJ whole genome shotgun (WGS) entry which is preliminary data.</text>
</comment>
<gene>
    <name evidence="2" type="ORF">E6C55_31725</name>
</gene>
<accession>A0A4V3WDN8</accession>
<sequence length="107" mass="11902">MRSYTKLVDNGLEAFQTVQNLRAQGYTGEEIYVLAHEQDRTERLADAADVNTIGPAEEGVLQSVANFFRNRGDELRGKIEAMGLTRGEALTYEAELDRGKVLVLAKK</sequence>
<feature type="domain" description="General stress protein 17M-like" evidence="1">
    <location>
        <begin position="6"/>
        <end position="99"/>
    </location>
</feature>
<dbReference type="AlphaFoldDB" id="A0A4V3WDN8"/>
<dbReference type="InterPro" id="IPR025889">
    <property type="entry name" value="GSP17M-like_dom"/>
</dbReference>
<reference evidence="2 3" key="1">
    <citation type="submission" date="2019-04" db="EMBL/GenBank/DDBJ databases">
        <title>Cohnella sp. nov. isolated from preserved vegetables.</title>
        <authorList>
            <person name="Lin S.-Y."/>
            <person name="Hung M.-H."/>
            <person name="Young C.-C."/>
        </authorList>
    </citation>
    <scope>NUCLEOTIDE SEQUENCE [LARGE SCALE GENOMIC DNA]</scope>
    <source>
        <strain evidence="2 3">CC-MHH1044</strain>
    </source>
</reference>
<dbReference type="Proteomes" id="UP000310636">
    <property type="component" value="Unassembled WGS sequence"/>
</dbReference>
<dbReference type="EMBL" id="SSOB01000069">
    <property type="protein sequence ID" value="THF72852.1"/>
    <property type="molecule type" value="Genomic_DNA"/>
</dbReference>
<evidence type="ECO:0000259" key="1">
    <source>
        <dbReference type="Pfam" id="PF11181"/>
    </source>
</evidence>
<evidence type="ECO:0000313" key="2">
    <source>
        <dbReference type="EMBL" id="THF72852.1"/>
    </source>
</evidence>